<evidence type="ECO:0000256" key="1">
    <source>
        <dbReference type="ARBA" id="ARBA00000085"/>
    </source>
</evidence>
<dbReference type="GO" id="GO:0000156">
    <property type="term" value="F:phosphorelay response regulator activity"/>
    <property type="evidence" value="ECO:0007669"/>
    <property type="project" value="TreeGrafter"/>
</dbReference>
<accession>A0A1I1DPS4</accession>
<comment type="catalytic activity">
    <reaction evidence="1">
        <text>ATP + protein L-histidine = ADP + protein N-phospho-L-histidine.</text>
        <dbReference type="EC" id="2.7.13.3"/>
    </reaction>
</comment>
<dbReference type="GO" id="GO:0007234">
    <property type="term" value="P:osmosensory signaling via phosphorelay pathway"/>
    <property type="evidence" value="ECO:0007669"/>
    <property type="project" value="TreeGrafter"/>
</dbReference>
<sequence>MGTEKSLDLRKDIEDINEIPGIHELLNVISSSSNMRFVAVARVTKERWITGVSKDDIDFGLRPGDELDVGSTICNEIRQHHIPVIIEDVDSNAIFCNHHTPQQYGFKSYISYPIFLKDGSFFGTLCAIDPKPAKINNDRIKNMFKLYTDLISFHLEAIHKLNHANRKIKKQQEIAELRETFVAVLGHDLRNPIGTTRMCADMLLSAKIPDAAKKQAEIIKSTSYRMQSLIDNLLDFAKGNLGDGISLHLKSDNIELEKELHEVIAESKILNDNRLIETNINLSHDVDCDINRIAQLLSNLLTNALKHSESKEPVEVEISSENSEFSLAVINYGETILEKHQENLFKPYFKSKAKSNENGLGLGLYIASEIAKAHHGDLYVESNEGKTCFSFHMPLKSNIESAEAL</sequence>
<organism evidence="9 10">
    <name type="scientific">Zunongwangia mangrovi</name>
    <dbReference type="NCBI Taxonomy" id="1334022"/>
    <lineage>
        <taxon>Bacteria</taxon>
        <taxon>Pseudomonadati</taxon>
        <taxon>Bacteroidota</taxon>
        <taxon>Flavobacteriia</taxon>
        <taxon>Flavobacteriales</taxon>
        <taxon>Flavobacteriaceae</taxon>
        <taxon>Zunongwangia</taxon>
    </lineage>
</organism>
<dbReference type="InterPro" id="IPR029016">
    <property type="entry name" value="GAF-like_dom_sf"/>
</dbReference>
<dbReference type="PANTHER" id="PTHR42878:SF7">
    <property type="entry name" value="SENSOR HISTIDINE KINASE GLRK"/>
    <property type="match status" value="1"/>
</dbReference>
<dbReference type="GO" id="GO:0000155">
    <property type="term" value="F:phosphorelay sensor kinase activity"/>
    <property type="evidence" value="ECO:0007669"/>
    <property type="project" value="InterPro"/>
</dbReference>
<evidence type="ECO:0000256" key="4">
    <source>
        <dbReference type="ARBA" id="ARBA00022741"/>
    </source>
</evidence>
<evidence type="ECO:0000256" key="5">
    <source>
        <dbReference type="ARBA" id="ARBA00022777"/>
    </source>
</evidence>
<dbReference type="RefSeq" id="WP_092539710.1">
    <property type="nucleotide sequence ID" value="NZ_FOKV01000001.1"/>
</dbReference>
<evidence type="ECO:0000259" key="8">
    <source>
        <dbReference type="PROSITE" id="PS50109"/>
    </source>
</evidence>
<dbReference type="GO" id="GO:0030295">
    <property type="term" value="F:protein kinase activator activity"/>
    <property type="evidence" value="ECO:0007669"/>
    <property type="project" value="TreeGrafter"/>
</dbReference>
<name>A0A1I1DPS4_9FLAO</name>
<dbReference type="GO" id="GO:0005524">
    <property type="term" value="F:ATP binding"/>
    <property type="evidence" value="ECO:0007669"/>
    <property type="project" value="UniProtKB-KW"/>
</dbReference>
<dbReference type="PANTHER" id="PTHR42878">
    <property type="entry name" value="TWO-COMPONENT HISTIDINE KINASE"/>
    <property type="match status" value="1"/>
</dbReference>
<dbReference type="InterPro" id="IPR050351">
    <property type="entry name" value="BphY/WalK/GraS-like"/>
</dbReference>
<protein>
    <recommendedName>
        <fullName evidence="2">histidine kinase</fullName>
        <ecNumber evidence="2">2.7.13.3</ecNumber>
    </recommendedName>
</protein>
<keyword evidence="10" id="KW-1185">Reference proteome</keyword>
<dbReference type="STRING" id="1334022.SAMN04487907_101392"/>
<dbReference type="SUPFAM" id="SSF55874">
    <property type="entry name" value="ATPase domain of HSP90 chaperone/DNA topoisomerase II/histidine kinase"/>
    <property type="match status" value="1"/>
</dbReference>
<dbReference type="Pfam" id="PF01590">
    <property type="entry name" value="GAF"/>
    <property type="match status" value="1"/>
</dbReference>
<dbReference type="InterPro" id="IPR003594">
    <property type="entry name" value="HATPase_dom"/>
</dbReference>
<dbReference type="Gene3D" id="3.30.450.40">
    <property type="match status" value="1"/>
</dbReference>
<dbReference type="PROSITE" id="PS50109">
    <property type="entry name" value="HIS_KIN"/>
    <property type="match status" value="1"/>
</dbReference>
<dbReference type="Gene3D" id="3.30.565.10">
    <property type="entry name" value="Histidine kinase-like ATPase, C-terminal domain"/>
    <property type="match status" value="1"/>
</dbReference>
<dbReference type="SMART" id="SM00065">
    <property type="entry name" value="GAF"/>
    <property type="match status" value="1"/>
</dbReference>
<keyword evidence="5" id="KW-0418">Kinase</keyword>
<dbReference type="InterPro" id="IPR003018">
    <property type="entry name" value="GAF"/>
</dbReference>
<dbReference type="SMART" id="SM00388">
    <property type="entry name" value="HisKA"/>
    <property type="match status" value="1"/>
</dbReference>
<dbReference type="InterPro" id="IPR036890">
    <property type="entry name" value="HATPase_C_sf"/>
</dbReference>
<dbReference type="SUPFAM" id="SSF47384">
    <property type="entry name" value="Homodimeric domain of signal transducing histidine kinase"/>
    <property type="match status" value="1"/>
</dbReference>
<dbReference type="AlphaFoldDB" id="A0A1I1DPS4"/>
<feature type="domain" description="Histidine kinase" evidence="8">
    <location>
        <begin position="184"/>
        <end position="397"/>
    </location>
</feature>
<dbReference type="EC" id="2.7.13.3" evidence="2"/>
<dbReference type="SMART" id="SM00387">
    <property type="entry name" value="HATPase_c"/>
    <property type="match status" value="1"/>
</dbReference>
<evidence type="ECO:0000256" key="7">
    <source>
        <dbReference type="ARBA" id="ARBA00023012"/>
    </source>
</evidence>
<dbReference type="InterPro" id="IPR005467">
    <property type="entry name" value="His_kinase_dom"/>
</dbReference>
<dbReference type="Proteomes" id="UP000199438">
    <property type="component" value="Unassembled WGS sequence"/>
</dbReference>
<gene>
    <name evidence="9" type="ORF">SAMN04487907_101392</name>
</gene>
<proteinExistence type="predicted"/>
<keyword evidence="4" id="KW-0547">Nucleotide-binding</keyword>
<evidence type="ECO:0000256" key="6">
    <source>
        <dbReference type="ARBA" id="ARBA00022840"/>
    </source>
</evidence>
<dbReference type="Pfam" id="PF02518">
    <property type="entry name" value="HATPase_c"/>
    <property type="match status" value="1"/>
</dbReference>
<dbReference type="EMBL" id="FOKV01000001">
    <property type="protein sequence ID" value="SFB74553.1"/>
    <property type="molecule type" value="Genomic_DNA"/>
</dbReference>
<evidence type="ECO:0000313" key="9">
    <source>
        <dbReference type="EMBL" id="SFB74553.1"/>
    </source>
</evidence>
<keyword evidence="3" id="KW-0808">Transferase</keyword>
<dbReference type="CDD" id="cd00082">
    <property type="entry name" value="HisKA"/>
    <property type="match status" value="1"/>
</dbReference>
<dbReference type="InterPro" id="IPR003661">
    <property type="entry name" value="HisK_dim/P_dom"/>
</dbReference>
<keyword evidence="6" id="KW-0067">ATP-binding</keyword>
<keyword evidence="7" id="KW-0902">Two-component regulatory system</keyword>
<reference evidence="10" key="1">
    <citation type="submission" date="2016-10" db="EMBL/GenBank/DDBJ databases">
        <authorList>
            <person name="Varghese N."/>
            <person name="Submissions S."/>
        </authorList>
    </citation>
    <scope>NUCLEOTIDE SEQUENCE [LARGE SCALE GENOMIC DNA]</scope>
    <source>
        <strain evidence="10">DSM 24499</strain>
    </source>
</reference>
<dbReference type="OrthoDB" id="9124519at2"/>
<evidence type="ECO:0000256" key="3">
    <source>
        <dbReference type="ARBA" id="ARBA00022679"/>
    </source>
</evidence>
<dbReference type="Gene3D" id="1.10.287.130">
    <property type="match status" value="1"/>
</dbReference>
<evidence type="ECO:0000313" key="10">
    <source>
        <dbReference type="Proteomes" id="UP000199438"/>
    </source>
</evidence>
<dbReference type="SUPFAM" id="SSF55781">
    <property type="entry name" value="GAF domain-like"/>
    <property type="match status" value="1"/>
</dbReference>
<dbReference type="Pfam" id="PF00512">
    <property type="entry name" value="HisKA"/>
    <property type="match status" value="1"/>
</dbReference>
<evidence type="ECO:0000256" key="2">
    <source>
        <dbReference type="ARBA" id="ARBA00012438"/>
    </source>
</evidence>
<dbReference type="InterPro" id="IPR036097">
    <property type="entry name" value="HisK_dim/P_sf"/>
</dbReference>